<reference evidence="1 2" key="1">
    <citation type="journal article" date="2012" name="BMC Genomics">
        <title>Comparative genomics of the classical Bordetella subspecies: the evolution and exchange of virulence-associated diversity amongst closely related pathogens.</title>
        <authorList>
            <person name="Park J."/>
            <person name="Zhang Y."/>
            <person name="Buboltz A.M."/>
            <person name="Zhang X."/>
            <person name="Schuster S.C."/>
            <person name="Ahuja U."/>
            <person name="Liu M."/>
            <person name="Miller J.F."/>
            <person name="Sebaihia M."/>
            <person name="Bentley S.D."/>
            <person name="Parkhill J."/>
            <person name="Harvill E.T."/>
        </authorList>
    </citation>
    <scope>NUCLEOTIDE SEQUENCE [LARGE SCALE GENOMIC DNA]</scope>
    <source>
        <strain evidence="1 2">Bpp5</strain>
    </source>
</reference>
<name>K0MCQ2_BORPB</name>
<evidence type="ECO:0000313" key="1">
    <source>
        <dbReference type="EMBL" id="CCJ47820.1"/>
    </source>
</evidence>
<accession>K0MCQ2</accession>
<proteinExistence type="predicted"/>
<protein>
    <submittedName>
        <fullName evidence="1">Uncharacterized protein</fullName>
    </submittedName>
</protein>
<gene>
    <name evidence="1" type="ordered locus">BN117_0487</name>
</gene>
<dbReference type="KEGG" id="bpar:BN117_0487"/>
<dbReference type="Proteomes" id="UP000008035">
    <property type="component" value="Chromosome"/>
</dbReference>
<dbReference type="EMBL" id="HE965803">
    <property type="protein sequence ID" value="CCJ47820.1"/>
    <property type="molecule type" value="Genomic_DNA"/>
</dbReference>
<dbReference type="HOGENOM" id="CLU_2521026_0_0_4"/>
<dbReference type="AlphaFoldDB" id="K0MCQ2"/>
<evidence type="ECO:0000313" key="2">
    <source>
        <dbReference type="Proteomes" id="UP000008035"/>
    </source>
</evidence>
<organism evidence="1 2">
    <name type="scientific">Bordetella parapertussis (strain Bpp5)</name>
    <dbReference type="NCBI Taxonomy" id="1208660"/>
    <lineage>
        <taxon>Bacteria</taxon>
        <taxon>Pseudomonadati</taxon>
        <taxon>Pseudomonadota</taxon>
        <taxon>Betaproteobacteria</taxon>
        <taxon>Burkholderiales</taxon>
        <taxon>Alcaligenaceae</taxon>
        <taxon>Bordetella</taxon>
    </lineage>
</organism>
<sequence>MPRSIRRGGHFRLERIDGHPTRSRGKTCWTSPARLVEMTGRPNHPKGSAVGAGVFTPDQLAKFLEQLDPCDFGKGEHDRLSTWH</sequence>